<dbReference type="EMBL" id="BGZO01000003">
    <property type="protein sequence ID" value="GBR75502.1"/>
    <property type="molecule type" value="Genomic_DNA"/>
</dbReference>
<name>A0A388TFU7_9BACT</name>
<organism evidence="1 2">
    <name type="scientific">Candidatus Termititenax persephonae</name>
    <dbReference type="NCBI Taxonomy" id="2218525"/>
    <lineage>
        <taxon>Bacteria</taxon>
        <taxon>Bacillati</taxon>
        <taxon>Candidatus Margulisiibacteriota</taxon>
        <taxon>Candidatus Termititenacia</taxon>
        <taxon>Candidatus Termititenacales</taxon>
        <taxon>Candidatus Termititenacaceae</taxon>
        <taxon>Candidatus Termititenax</taxon>
    </lineage>
</organism>
<evidence type="ECO:0000313" key="1">
    <source>
        <dbReference type="EMBL" id="GBR75502.1"/>
    </source>
</evidence>
<comment type="caution">
    <text evidence="1">The sequence shown here is derived from an EMBL/GenBank/DDBJ whole genome shotgun (WGS) entry which is preliminary data.</text>
</comment>
<dbReference type="InterPro" id="IPR015422">
    <property type="entry name" value="PyrdxlP-dep_Trfase_small"/>
</dbReference>
<dbReference type="Gene3D" id="3.90.1150.10">
    <property type="entry name" value="Aspartate Aminotransferase, domain 1"/>
    <property type="match status" value="1"/>
</dbReference>
<dbReference type="AlphaFoldDB" id="A0A388TFU7"/>
<keyword evidence="2" id="KW-1185">Reference proteome</keyword>
<proteinExistence type="predicted"/>
<accession>A0A388TFU7</accession>
<reference evidence="1 2" key="1">
    <citation type="journal article" date="2019" name="ISME J.">
        <title>Genome analyses of uncultured TG2/ZB3 bacteria in 'Margulisbacteria' specifically attached to ectosymbiotic spirochetes of protists in the termite gut.</title>
        <authorList>
            <person name="Utami Y.D."/>
            <person name="Kuwahara H."/>
            <person name="Igai K."/>
            <person name="Murakami T."/>
            <person name="Sugaya K."/>
            <person name="Morikawa T."/>
            <person name="Nagura Y."/>
            <person name="Yuki M."/>
            <person name="Deevong P."/>
            <person name="Inoue T."/>
            <person name="Kihara K."/>
            <person name="Lo N."/>
            <person name="Yamada A."/>
            <person name="Ohkuma M."/>
            <person name="Hongoh Y."/>
        </authorList>
    </citation>
    <scope>NUCLEOTIDE SEQUENCE [LARGE SCALE GENOMIC DNA]</scope>
    <source>
        <strain evidence="1">NkOx7-02</strain>
    </source>
</reference>
<evidence type="ECO:0000313" key="2">
    <source>
        <dbReference type="Proteomes" id="UP000275925"/>
    </source>
</evidence>
<sequence>MLTEILVLNCSKLGSSKIVYAGFKYFGKIIVDDSQMHQNALKKCGHDCMGACPVCDKFVANGFYPPSGSNLTEDEIEFVCAKIREARG</sequence>
<dbReference type="Proteomes" id="UP000275925">
    <property type="component" value="Unassembled WGS sequence"/>
</dbReference>
<protein>
    <submittedName>
        <fullName evidence="1">Uncharacterized protein</fullName>
    </submittedName>
</protein>
<gene>
    <name evidence="1" type="ORF">NO2_0171</name>
</gene>